<comment type="caution">
    <text evidence="2">The sequence shown here is derived from an EMBL/GenBank/DDBJ whole genome shotgun (WGS) entry which is preliminary data.</text>
</comment>
<sequence>MPRLNGSLRLRRPAAGSTHRPAGRSARRLAKTEDGVKDGADSSTAATDLYVWDDQQVRYPGSVVYEAVPVEHVYGSVEAQP</sequence>
<gene>
    <name evidence="2" type="ORF">EYF80_050370</name>
</gene>
<proteinExistence type="predicted"/>
<evidence type="ECO:0000313" key="3">
    <source>
        <dbReference type="Proteomes" id="UP000314294"/>
    </source>
</evidence>
<accession>A0A4Z2FEZ8</accession>
<evidence type="ECO:0000313" key="2">
    <source>
        <dbReference type="EMBL" id="TNN39465.1"/>
    </source>
</evidence>
<dbReference type="Proteomes" id="UP000314294">
    <property type="component" value="Unassembled WGS sequence"/>
</dbReference>
<feature type="region of interest" description="Disordered" evidence="1">
    <location>
        <begin position="1"/>
        <end position="44"/>
    </location>
</feature>
<reference evidence="2 3" key="1">
    <citation type="submission" date="2019-03" db="EMBL/GenBank/DDBJ databases">
        <title>First draft genome of Liparis tanakae, snailfish: a comprehensive survey of snailfish specific genes.</title>
        <authorList>
            <person name="Kim W."/>
            <person name="Song I."/>
            <person name="Jeong J.-H."/>
            <person name="Kim D."/>
            <person name="Kim S."/>
            <person name="Ryu S."/>
            <person name="Song J.Y."/>
            <person name="Lee S.K."/>
        </authorList>
    </citation>
    <scope>NUCLEOTIDE SEQUENCE [LARGE SCALE GENOMIC DNA]</scope>
    <source>
        <tissue evidence="2">Muscle</tissue>
    </source>
</reference>
<protein>
    <submittedName>
        <fullName evidence="2">Uncharacterized protein</fullName>
    </submittedName>
</protein>
<dbReference type="EMBL" id="SRLO01001277">
    <property type="protein sequence ID" value="TNN39465.1"/>
    <property type="molecule type" value="Genomic_DNA"/>
</dbReference>
<feature type="compositionally biased region" description="Basic and acidic residues" evidence="1">
    <location>
        <begin position="30"/>
        <end position="40"/>
    </location>
</feature>
<organism evidence="2 3">
    <name type="scientific">Liparis tanakae</name>
    <name type="common">Tanaka's snailfish</name>
    <dbReference type="NCBI Taxonomy" id="230148"/>
    <lineage>
        <taxon>Eukaryota</taxon>
        <taxon>Metazoa</taxon>
        <taxon>Chordata</taxon>
        <taxon>Craniata</taxon>
        <taxon>Vertebrata</taxon>
        <taxon>Euteleostomi</taxon>
        <taxon>Actinopterygii</taxon>
        <taxon>Neopterygii</taxon>
        <taxon>Teleostei</taxon>
        <taxon>Neoteleostei</taxon>
        <taxon>Acanthomorphata</taxon>
        <taxon>Eupercaria</taxon>
        <taxon>Perciformes</taxon>
        <taxon>Cottioidei</taxon>
        <taxon>Cottales</taxon>
        <taxon>Liparidae</taxon>
        <taxon>Liparis</taxon>
    </lineage>
</organism>
<evidence type="ECO:0000256" key="1">
    <source>
        <dbReference type="SAM" id="MobiDB-lite"/>
    </source>
</evidence>
<dbReference type="AlphaFoldDB" id="A0A4Z2FEZ8"/>
<keyword evidence="3" id="KW-1185">Reference proteome</keyword>
<name>A0A4Z2FEZ8_9TELE</name>